<evidence type="ECO:0000256" key="9">
    <source>
        <dbReference type="ARBA" id="ARBA00022759"/>
    </source>
</evidence>
<evidence type="ECO:0000256" key="12">
    <source>
        <dbReference type="ARBA" id="ARBA00022840"/>
    </source>
</evidence>
<dbReference type="CDD" id="cd00593">
    <property type="entry name" value="RIBOc"/>
    <property type="match status" value="2"/>
</dbReference>
<dbReference type="InterPro" id="IPR036389">
    <property type="entry name" value="RNase_III_sf"/>
</dbReference>
<dbReference type="CDD" id="cd18034">
    <property type="entry name" value="DEXHc_dicer"/>
    <property type="match status" value="1"/>
</dbReference>
<dbReference type="PROSITE" id="PS51192">
    <property type="entry name" value="HELICASE_ATP_BIND_1"/>
    <property type="match status" value="1"/>
</dbReference>
<dbReference type="PANTHER" id="PTHR14950">
    <property type="entry name" value="DICER-RELATED"/>
    <property type="match status" value="1"/>
</dbReference>
<evidence type="ECO:0008006" key="28">
    <source>
        <dbReference type="Google" id="ProtNLM"/>
    </source>
</evidence>
<comment type="subcellular location">
    <subcellularLocation>
        <location evidence="3">Nucleus</location>
    </subcellularLocation>
    <subcellularLocation>
        <location evidence="4">Plastid</location>
    </subcellularLocation>
</comment>
<dbReference type="Gene3D" id="3.40.50.300">
    <property type="entry name" value="P-loop containing nucleotide triphosphate hydrolases"/>
    <property type="match status" value="2"/>
</dbReference>
<evidence type="ECO:0000256" key="7">
    <source>
        <dbReference type="ARBA" id="ARBA00022737"/>
    </source>
</evidence>
<evidence type="ECO:0000256" key="17">
    <source>
        <dbReference type="ARBA" id="ARBA00035116"/>
    </source>
</evidence>
<dbReference type="Gene3D" id="3.30.160.20">
    <property type="match status" value="2"/>
</dbReference>
<dbReference type="CDD" id="cd19869">
    <property type="entry name" value="DSRM_DCL_plant"/>
    <property type="match status" value="1"/>
</dbReference>
<evidence type="ECO:0000313" key="27">
    <source>
        <dbReference type="Proteomes" id="UP000249390"/>
    </source>
</evidence>
<protein>
    <recommendedName>
        <fullName evidence="28">Dicer-like protein 4</fullName>
    </recommendedName>
</protein>
<dbReference type="InterPro" id="IPR000999">
    <property type="entry name" value="RNase_III_dom"/>
</dbReference>
<feature type="domain" description="Helicase C-terminal" evidence="24">
    <location>
        <begin position="388"/>
        <end position="551"/>
    </location>
</feature>
<dbReference type="Pfam" id="PF14709">
    <property type="entry name" value="DND1_DSRM"/>
    <property type="match status" value="1"/>
</dbReference>
<dbReference type="PROSITE" id="PS50821">
    <property type="entry name" value="PAZ"/>
    <property type="match status" value="1"/>
</dbReference>
<evidence type="ECO:0000259" key="23">
    <source>
        <dbReference type="PROSITE" id="PS51192"/>
    </source>
</evidence>
<keyword evidence="10" id="KW-0378">Hydrolase</keyword>
<evidence type="ECO:0000259" key="25">
    <source>
        <dbReference type="PROSITE" id="PS51327"/>
    </source>
</evidence>
<dbReference type="InterPro" id="IPR014001">
    <property type="entry name" value="Helicase_ATP-bd"/>
</dbReference>
<dbReference type="SMART" id="SM00949">
    <property type="entry name" value="PAZ"/>
    <property type="match status" value="1"/>
</dbReference>
<keyword evidence="11" id="KW-0347">Helicase</keyword>
<dbReference type="SMART" id="SM00535">
    <property type="entry name" value="RIBOc"/>
    <property type="match status" value="2"/>
</dbReference>
<evidence type="ECO:0000259" key="21">
    <source>
        <dbReference type="PROSITE" id="PS50142"/>
    </source>
</evidence>
<organism evidence="26 27">
    <name type="scientific">Cuscuta australis</name>
    <dbReference type="NCBI Taxonomy" id="267555"/>
    <lineage>
        <taxon>Eukaryota</taxon>
        <taxon>Viridiplantae</taxon>
        <taxon>Streptophyta</taxon>
        <taxon>Embryophyta</taxon>
        <taxon>Tracheophyta</taxon>
        <taxon>Spermatophyta</taxon>
        <taxon>Magnoliopsida</taxon>
        <taxon>eudicotyledons</taxon>
        <taxon>Gunneridae</taxon>
        <taxon>Pentapetalae</taxon>
        <taxon>asterids</taxon>
        <taxon>lamiids</taxon>
        <taxon>Solanales</taxon>
        <taxon>Convolvulaceae</taxon>
        <taxon>Cuscuteae</taxon>
        <taxon>Cuscuta</taxon>
        <taxon>Cuscuta subgen. Grammica</taxon>
        <taxon>Cuscuta sect. Cleistogrammica</taxon>
    </lineage>
</organism>
<dbReference type="SMART" id="SM00490">
    <property type="entry name" value="HELICc"/>
    <property type="match status" value="1"/>
</dbReference>
<dbReference type="GO" id="GO:0009536">
    <property type="term" value="C:plastid"/>
    <property type="evidence" value="ECO:0007669"/>
    <property type="project" value="UniProtKB-SubCell"/>
</dbReference>
<dbReference type="PROSITE" id="PS51327">
    <property type="entry name" value="DICER_DSRBF"/>
    <property type="match status" value="1"/>
</dbReference>
<keyword evidence="27" id="KW-1185">Reference proteome</keyword>
<keyword evidence="9" id="KW-0255">Endonuclease</keyword>
<feature type="domain" description="RNase III" evidence="21">
    <location>
        <begin position="983"/>
        <end position="1151"/>
    </location>
</feature>
<keyword evidence="5" id="KW-0540">Nuclease</keyword>
<feature type="domain" description="Dicer dsRNA-binding fold" evidence="25">
    <location>
        <begin position="569"/>
        <end position="659"/>
    </location>
</feature>
<comment type="cofactor">
    <cofactor evidence="2">
        <name>Mg(2+)</name>
        <dbReference type="ChEBI" id="CHEBI:18420"/>
    </cofactor>
</comment>
<dbReference type="GO" id="GO:0004386">
    <property type="term" value="F:helicase activity"/>
    <property type="evidence" value="ECO:0007669"/>
    <property type="project" value="UniProtKB-KW"/>
</dbReference>
<dbReference type="GO" id="GO:0005634">
    <property type="term" value="C:nucleus"/>
    <property type="evidence" value="ECO:0007669"/>
    <property type="project" value="UniProtKB-SubCell"/>
</dbReference>
<evidence type="ECO:0000256" key="13">
    <source>
        <dbReference type="ARBA" id="ARBA00022842"/>
    </source>
</evidence>
<dbReference type="FunFam" id="1.10.1520.10:FF:000004">
    <property type="entry name" value="Endoribonuclease dicer-like 1"/>
    <property type="match status" value="1"/>
</dbReference>
<dbReference type="InterPro" id="IPR011545">
    <property type="entry name" value="DEAD/DEAH_box_helicase_dom"/>
</dbReference>
<dbReference type="InterPro" id="IPR027417">
    <property type="entry name" value="P-loop_NTPase"/>
</dbReference>
<dbReference type="Pfam" id="PF00271">
    <property type="entry name" value="Helicase_C"/>
    <property type="match status" value="1"/>
</dbReference>
<name>A0A328D076_9ASTE</name>
<dbReference type="FunFam" id="3.40.50.300:FF:000628">
    <property type="entry name" value="Endoribonuclease Dicer"/>
    <property type="match status" value="1"/>
</dbReference>
<comment type="cofactor">
    <cofactor evidence="1">
        <name>Mn(2+)</name>
        <dbReference type="ChEBI" id="CHEBI:29035"/>
    </cofactor>
</comment>
<evidence type="ECO:0000256" key="11">
    <source>
        <dbReference type="ARBA" id="ARBA00022806"/>
    </source>
</evidence>
<dbReference type="PANTHER" id="PTHR14950:SF15">
    <property type="entry name" value="DICER-LIKE PROTEIN 4"/>
    <property type="match status" value="1"/>
</dbReference>
<dbReference type="PROSITE" id="PS00517">
    <property type="entry name" value="RNASE_3_1"/>
    <property type="match status" value="1"/>
</dbReference>
<proteinExistence type="inferred from homology"/>
<dbReference type="Gene3D" id="2.170.260.10">
    <property type="entry name" value="paz domain"/>
    <property type="match status" value="1"/>
</dbReference>
<dbReference type="SMART" id="SM00487">
    <property type="entry name" value="DEXDc"/>
    <property type="match status" value="1"/>
</dbReference>
<keyword evidence="16" id="KW-0539">Nucleus</keyword>
<dbReference type="GO" id="GO:0004525">
    <property type="term" value="F:ribonuclease III activity"/>
    <property type="evidence" value="ECO:0007669"/>
    <property type="project" value="InterPro"/>
</dbReference>
<evidence type="ECO:0000259" key="24">
    <source>
        <dbReference type="PROSITE" id="PS51194"/>
    </source>
</evidence>
<dbReference type="InterPro" id="IPR038248">
    <property type="entry name" value="Dicer_dimer_sf"/>
</dbReference>
<dbReference type="Proteomes" id="UP000249390">
    <property type="component" value="Unassembled WGS sequence"/>
</dbReference>
<dbReference type="SMART" id="SM00358">
    <property type="entry name" value="DSRM"/>
    <property type="match status" value="2"/>
</dbReference>
<evidence type="ECO:0000256" key="2">
    <source>
        <dbReference type="ARBA" id="ARBA00001946"/>
    </source>
</evidence>
<evidence type="ECO:0000313" key="26">
    <source>
        <dbReference type="EMBL" id="RAL37739.1"/>
    </source>
</evidence>
<dbReference type="GO" id="GO:0030422">
    <property type="term" value="P:siRNA processing"/>
    <property type="evidence" value="ECO:0007669"/>
    <property type="project" value="TreeGrafter"/>
</dbReference>
<dbReference type="FunFam" id="3.40.50.300:FF:000420">
    <property type="entry name" value="Endoribonuclease dicer-like 1"/>
    <property type="match status" value="1"/>
</dbReference>
<evidence type="ECO:0000256" key="10">
    <source>
        <dbReference type="ARBA" id="ARBA00022801"/>
    </source>
</evidence>
<keyword evidence="15" id="KW-0943">RNA-mediated gene silencing</keyword>
<keyword evidence="14 18" id="KW-0694">RNA-binding</keyword>
<dbReference type="Pfam" id="PF03368">
    <property type="entry name" value="Dicer_dimer"/>
    <property type="match status" value="1"/>
</dbReference>
<dbReference type="InterPro" id="IPR003100">
    <property type="entry name" value="PAZ_dom"/>
</dbReference>
<dbReference type="PROSITE" id="PS50142">
    <property type="entry name" value="RNASE_3_2"/>
    <property type="match status" value="2"/>
</dbReference>
<evidence type="ECO:0000256" key="15">
    <source>
        <dbReference type="ARBA" id="ARBA00023158"/>
    </source>
</evidence>
<evidence type="ECO:0000256" key="5">
    <source>
        <dbReference type="ARBA" id="ARBA00022722"/>
    </source>
</evidence>
<evidence type="ECO:0000256" key="4">
    <source>
        <dbReference type="ARBA" id="ARBA00004474"/>
    </source>
</evidence>
<dbReference type="PROSITE" id="PS50137">
    <property type="entry name" value="DS_RBD"/>
    <property type="match status" value="2"/>
</dbReference>
<comment type="similarity">
    <text evidence="17 18">Belongs to the helicase family. Dicer subfamily.</text>
</comment>
<evidence type="ECO:0000256" key="19">
    <source>
        <dbReference type="SAM" id="MobiDB-lite"/>
    </source>
</evidence>
<dbReference type="SUPFAM" id="SSF54768">
    <property type="entry name" value="dsRNA-binding domain-like"/>
    <property type="match status" value="2"/>
</dbReference>
<dbReference type="PROSITE" id="PS51194">
    <property type="entry name" value="HELICASE_CTER"/>
    <property type="match status" value="1"/>
</dbReference>
<keyword evidence="6" id="KW-0479">Metal-binding</keyword>
<dbReference type="GO" id="GO:0046872">
    <property type="term" value="F:metal ion binding"/>
    <property type="evidence" value="ECO:0007669"/>
    <property type="project" value="UniProtKB-KW"/>
</dbReference>
<feature type="domain" description="RNase III" evidence="21">
    <location>
        <begin position="1192"/>
        <end position="1336"/>
    </location>
</feature>
<accession>A0A328D076</accession>
<feature type="domain" description="PAZ" evidence="22">
    <location>
        <begin position="842"/>
        <end position="956"/>
    </location>
</feature>
<feature type="domain" description="DRBM" evidence="20">
    <location>
        <begin position="1362"/>
        <end position="1428"/>
    </location>
</feature>
<dbReference type="InterPro" id="IPR014720">
    <property type="entry name" value="dsRBD_dom"/>
</dbReference>
<dbReference type="Pfam" id="PF00270">
    <property type="entry name" value="DEAD"/>
    <property type="match status" value="1"/>
</dbReference>
<evidence type="ECO:0000256" key="16">
    <source>
        <dbReference type="ARBA" id="ARBA00023242"/>
    </source>
</evidence>
<evidence type="ECO:0000259" key="22">
    <source>
        <dbReference type="PROSITE" id="PS50821"/>
    </source>
</evidence>
<evidence type="ECO:0000256" key="8">
    <source>
        <dbReference type="ARBA" id="ARBA00022741"/>
    </source>
</evidence>
<feature type="domain" description="DRBM" evidence="20">
    <location>
        <begin position="1528"/>
        <end position="1603"/>
    </location>
</feature>
<sequence>MNGDGRNNGTTPEPPGGSTSRRLSFTNDDELWGLSLNDDEEATVGESNPVKDPRRVARKYQIDLCEKALKENAVIYLGTGCGKTHVAVLLMYEMAHLIRKPQKNVCVFLAPTVALVEQQAKVIEDSVDFKVGTYCGSLKHLKNYHDWQKELEQYEVLVMTPQILLHNLSHCFIKMEIITLLIFDECHYAQIESSHPYAEIMKIFYKSDSEKLPRIFGMTASPKLGKGASIEGLEKVLRAKVYSVECVDELCQFVASPKVNVYYYTSTTEGFVMAYSNKLETLKHQFVSELHKRIGDQSTLMNTKRLLRRMHSHLIFCLENLGLWGALEASRVLNKGNNYEPKGNAIDNFICDRYLTPAAAIFVSGCRRDNLTCLEALEEPFFSKKMLRLIRILADFRVQPKMKCIIFVNRIVTARSLSSILQNLKPLSLWKCGFLVGVHSGLKNMSRKHTNAILDKFRSGELNLLIATKVGEEGLDIQTCCLVIRFDLPETVASFIQSRGRARMPISEYAFLVNSDNKKELQLINHFKRDEDKMNDEIQFRKSPGTFNDFDERTYKVDATGATISVASSISLLHRYCSRLPHDEFFNPKPQFYFIEDTEGTLCRIILPANAPIYQIEGAPQSSTEAARKDACLKACQTLHELGALTDYLLPDLNGKYDNMEDFSDSEDSDDEGSRRELHEMLVPAVFKEPWIETESPVCLHSYSIEFYPNPVDRDYKKFGLFVKAPLPRDAERMKHDFHLANGRSILTAFFPFGVVEFDTNEINLAEQFQQMFLKVILDREEFIPEFKALERETFSDSSSTFFLLLPLNLHEDNTTFVDWKLVRRCLSSPIFKNIENAYDDKISQLHNHLQLANGPKSFDDILNSLVYMPCKDKFFFVSDIVLNKDGYSLYKDSINHVAHYANRFGIHLLYPGQPLLKAKQLFCPNNLLRKKGNAELREKEEHFFELPPELCQLKILGFSKDIGSSLSILPSLMHRLESLLVAIELKERLAAAFPEGGDVTLDHVLEAITTEKCGEHFSLERLEVLGDAFLKFSVGRYIFLSNNALDEGQLTNRRSNIVNNSNLHKLAIKSGLQAYIRDHIFEPDQFYALGRPCPVICSEQTADTIHMLSSTEKNGANAEVKCSKSHHWLMKKTIADVVEALIGAFIVDGGFKAATAFLKWIGIQADFTVSQVGDICSESARFMTLADKIDIAALEKILGHHFVHKGLLIQAFIHPSYNHHGGGCYQRLEFLGDAVLDYLVTSYLYSVYPKLRPGQFTDLRSASVNNKTFADIAVRQSLHKHIICDSSVLQESITAYANFTGNSDSEKGMIEKPYLPKVLGDIVESCMGAILLDTGFDLNSVWEIVLSFLDPTSCFSRLQLNPLRELIELCQFYGWDLKFQKLKNAGNCKVEAEVKGKEVSATASASNKNSKTAKQMASEQTLELLRAKGYTLKTKRLERVLKSAVKNEPRLVGYNEVPCFVTSKFKELTLQQATVSSDSFNIRPLSEILSKKLHVKAKHMRKIMSSDDGCNGCNEDSPVRGSSRTATAKSRLHQICVVNCWKPPVFECYDEVGPSHLKEFMFKVTVEIEERSRVAVVLGEARLRKKDAAEHAAEGALWYLRKEGYVLE</sequence>
<keyword evidence="7" id="KW-0677">Repeat</keyword>
<reference evidence="26 27" key="1">
    <citation type="submission" date="2018-06" db="EMBL/GenBank/DDBJ databases">
        <title>The Genome of Cuscuta australis (Dodder) Provides Insight into the Evolution of Plant Parasitism.</title>
        <authorList>
            <person name="Liu H."/>
        </authorList>
    </citation>
    <scope>NUCLEOTIDE SEQUENCE [LARGE SCALE GENOMIC DNA]</scope>
    <source>
        <strain evidence="27">cv. Yunnan</strain>
        <tissue evidence="26">Vines</tissue>
    </source>
</reference>
<dbReference type="Gene3D" id="1.10.1520.10">
    <property type="entry name" value="Ribonuclease III domain"/>
    <property type="match status" value="2"/>
</dbReference>
<dbReference type="SUPFAM" id="SSF69065">
    <property type="entry name" value="RNase III domain-like"/>
    <property type="match status" value="2"/>
</dbReference>
<keyword evidence="13" id="KW-0460">Magnesium</keyword>
<evidence type="ECO:0000256" key="1">
    <source>
        <dbReference type="ARBA" id="ARBA00001936"/>
    </source>
</evidence>
<dbReference type="Gene3D" id="3.30.160.380">
    <property type="entry name" value="Dicer dimerisation domain"/>
    <property type="match status" value="1"/>
</dbReference>
<dbReference type="InterPro" id="IPR001650">
    <property type="entry name" value="Helicase_C-like"/>
</dbReference>
<comment type="caution">
    <text evidence="26">The sequence shown here is derived from an EMBL/GenBank/DDBJ whole genome shotgun (WGS) entry which is preliminary data.</text>
</comment>
<dbReference type="EMBL" id="NQVE01000215">
    <property type="protein sequence ID" value="RAL37739.1"/>
    <property type="molecule type" value="Genomic_DNA"/>
</dbReference>
<dbReference type="Pfam" id="PF00035">
    <property type="entry name" value="dsrm"/>
    <property type="match status" value="1"/>
</dbReference>
<evidence type="ECO:0000256" key="6">
    <source>
        <dbReference type="ARBA" id="ARBA00022723"/>
    </source>
</evidence>
<dbReference type="GO" id="GO:0003723">
    <property type="term" value="F:RNA binding"/>
    <property type="evidence" value="ECO:0007669"/>
    <property type="project" value="UniProtKB-UniRule"/>
</dbReference>
<feature type="domain" description="Helicase ATP-binding" evidence="23">
    <location>
        <begin position="64"/>
        <end position="240"/>
    </location>
</feature>
<gene>
    <name evidence="26" type="ORF">DM860_000433</name>
</gene>
<dbReference type="Pfam" id="PF00636">
    <property type="entry name" value="Ribonuclease_3"/>
    <property type="match status" value="2"/>
</dbReference>
<evidence type="ECO:0000256" key="14">
    <source>
        <dbReference type="ARBA" id="ARBA00022884"/>
    </source>
</evidence>
<evidence type="ECO:0000256" key="3">
    <source>
        <dbReference type="ARBA" id="ARBA00004123"/>
    </source>
</evidence>
<evidence type="ECO:0000259" key="20">
    <source>
        <dbReference type="PROSITE" id="PS50137"/>
    </source>
</evidence>
<feature type="region of interest" description="Disordered" evidence="19">
    <location>
        <begin position="1"/>
        <end position="24"/>
    </location>
</feature>
<keyword evidence="8" id="KW-0547">Nucleotide-binding</keyword>
<dbReference type="GO" id="GO:0005524">
    <property type="term" value="F:ATP binding"/>
    <property type="evidence" value="ECO:0007669"/>
    <property type="project" value="UniProtKB-KW"/>
</dbReference>
<dbReference type="SUPFAM" id="SSF52540">
    <property type="entry name" value="P-loop containing nucleoside triphosphate hydrolases"/>
    <property type="match status" value="1"/>
</dbReference>
<keyword evidence="12" id="KW-0067">ATP-binding</keyword>
<dbReference type="FunFam" id="3.30.160.380:FF:000001">
    <property type="entry name" value="Endoribonuclease dicer-like 1"/>
    <property type="match status" value="1"/>
</dbReference>
<evidence type="ECO:0000256" key="18">
    <source>
        <dbReference type="PROSITE-ProRule" id="PRU00657"/>
    </source>
</evidence>
<dbReference type="InterPro" id="IPR005034">
    <property type="entry name" value="Dicer_dimerisation"/>
</dbReference>